<keyword evidence="2" id="KW-1185">Reference proteome</keyword>
<gene>
    <name evidence="1" type="ORF">GR183_01475</name>
</gene>
<proteinExistence type="predicted"/>
<sequence length="324" mass="35960">MPASAACAFETLISAFNGTLPPEDAWDDVIKTANRHLVAPALFASLRESGLLQDVPQEVRAYLAFLHERNEERNRRLRAQAAQSIEAMNAAGIEPLLIKGTALLMLLDDERLGSRMMSDIDLVVPEADRDAALSQIGQLGYAAIEDSSGPHALGKFSRPQDAGALDLHSRPPGPQALFAKDAPDARRTVGQGKLRFVVPTSEEWIVQLVAHDMIRDRRLFTGIVDLRRLLDCREILSMGRTVDWERVRHRLSSPMLALARDVFFLNLERFAGVPVSGRKAGALARLFHRRQLAIECNSSFRRMDARAISTLLAVWRGARGMKPQ</sequence>
<comment type="caution">
    <text evidence="1">The sequence shown here is derived from an EMBL/GenBank/DDBJ whole genome shotgun (WGS) entry which is preliminary data.</text>
</comment>
<dbReference type="Gene3D" id="3.30.460.40">
    <property type="match status" value="1"/>
</dbReference>
<dbReference type="InterPro" id="IPR039498">
    <property type="entry name" value="NTP_transf_5"/>
</dbReference>
<dbReference type="RefSeq" id="WP_160773806.1">
    <property type="nucleotide sequence ID" value="NZ_WUMV01000001.1"/>
</dbReference>
<dbReference type="AlphaFoldDB" id="A0A7X3LR52"/>
<evidence type="ECO:0008006" key="3">
    <source>
        <dbReference type="Google" id="ProtNLM"/>
    </source>
</evidence>
<dbReference type="EMBL" id="WUMV01000001">
    <property type="protein sequence ID" value="MXN63560.1"/>
    <property type="molecule type" value="Genomic_DNA"/>
</dbReference>
<organism evidence="1 2">
    <name type="scientific">Stappia sediminis</name>
    <dbReference type="NCBI Taxonomy" id="2692190"/>
    <lineage>
        <taxon>Bacteria</taxon>
        <taxon>Pseudomonadati</taxon>
        <taxon>Pseudomonadota</taxon>
        <taxon>Alphaproteobacteria</taxon>
        <taxon>Hyphomicrobiales</taxon>
        <taxon>Stappiaceae</taxon>
        <taxon>Stappia</taxon>
    </lineage>
</organism>
<name>A0A7X3LR52_9HYPH</name>
<accession>A0A7X3LR52</accession>
<dbReference type="Pfam" id="PF14907">
    <property type="entry name" value="NTP_transf_5"/>
    <property type="match status" value="1"/>
</dbReference>
<evidence type="ECO:0000313" key="2">
    <source>
        <dbReference type="Proteomes" id="UP000433101"/>
    </source>
</evidence>
<evidence type="ECO:0000313" key="1">
    <source>
        <dbReference type="EMBL" id="MXN63560.1"/>
    </source>
</evidence>
<reference evidence="1 2" key="1">
    <citation type="submission" date="2019-12" db="EMBL/GenBank/DDBJ databases">
        <authorList>
            <person name="Li M."/>
        </authorList>
    </citation>
    <scope>NUCLEOTIDE SEQUENCE [LARGE SCALE GENOMIC DNA]</scope>
    <source>
        <strain evidence="1 2">GBMRC 2046</strain>
    </source>
</reference>
<dbReference type="Proteomes" id="UP000433101">
    <property type="component" value="Unassembled WGS sequence"/>
</dbReference>
<protein>
    <recommendedName>
        <fullName evidence="3">Nucleotidyltransferase family protein</fullName>
    </recommendedName>
</protein>